<gene>
    <name evidence="2" type="ORF">METZ01_LOCUS410425</name>
</gene>
<protein>
    <submittedName>
        <fullName evidence="2">Uncharacterized protein</fullName>
    </submittedName>
</protein>
<dbReference type="AlphaFoldDB" id="A0A382WHK8"/>
<feature type="transmembrane region" description="Helical" evidence="1">
    <location>
        <begin position="47"/>
        <end position="65"/>
    </location>
</feature>
<keyword evidence="1" id="KW-0472">Membrane</keyword>
<accession>A0A382WHK8</accession>
<evidence type="ECO:0000256" key="1">
    <source>
        <dbReference type="SAM" id="Phobius"/>
    </source>
</evidence>
<reference evidence="2" key="1">
    <citation type="submission" date="2018-05" db="EMBL/GenBank/DDBJ databases">
        <authorList>
            <person name="Lanie J.A."/>
            <person name="Ng W.-L."/>
            <person name="Kazmierczak K.M."/>
            <person name="Andrzejewski T.M."/>
            <person name="Davidsen T.M."/>
            <person name="Wayne K.J."/>
            <person name="Tettelin H."/>
            <person name="Glass J.I."/>
            <person name="Rusch D."/>
            <person name="Podicherti R."/>
            <person name="Tsui H.-C.T."/>
            <person name="Winkler M.E."/>
        </authorList>
    </citation>
    <scope>NUCLEOTIDE SEQUENCE</scope>
</reference>
<sequence>MIEKRYWLDKSGNVKKLLVGLYLLCACLLLIDAIYPRHAILTMENWFGFYGIYGFVACVILVLAAKELRKLVARAEHYYEDENDR</sequence>
<feature type="transmembrane region" description="Helical" evidence="1">
    <location>
        <begin position="17"/>
        <end position="35"/>
    </location>
</feature>
<dbReference type="EMBL" id="UINC01159474">
    <property type="protein sequence ID" value="SVD57571.1"/>
    <property type="molecule type" value="Genomic_DNA"/>
</dbReference>
<evidence type="ECO:0000313" key="2">
    <source>
        <dbReference type="EMBL" id="SVD57571.1"/>
    </source>
</evidence>
<organism evidence="2">
    <name type="scientific">marine metagenome</name>
    <dbReference type="NCBI Taxonomy" id="408172"/>
    <lineage>
        <taxon>unclassified sequences</taxon>
        <taxon>metagenomes</taxon>
        <taxon>ecological metagenomes</taxon>
    </lineage>
</organism>
<keyword evidence="1" id="KW-0812">Transmembrane</keyword>
<name>A0A382WHK8_9ZZZZ</name>
<dbReference type="PROSITE" id="PS51257">
    <property type="entry name" value="PROKAR_LIPOPROTEIN"/>
    <property type="match status" value="1"/>
</dbReference>
<keyword evidence="1" id="KW-1133">Transmembrane helix</keyword>
<proteinExistence type="predicted"/>